<gene>
    <name evidence="2" type="ORF">MBELCI_2250</name>
</gene>
<dbReference type="eggNOG" id="COG3146">
    <property type="taxonomic scope" value="Bacteria"/>
</dbReference>
<dbReference type="InterPro" id="IPR016181">
    <property type="entry name" value="Acyl_CoA_acyltransferase"/>
</dbReference>
<dbReference type="STRING" id="1337093.MBELCI_2250"/>
<comment type="caution">
    <text evidence="2">The sequence shown here is derived from an EMBL/GenBank/DDBJ whole genome shotgun (WGS) entry which is preliminary data.</text>
</comment>
<protein>
    <recommendedName>
        <fullName evidence="4">COGs COG3146</fullName>
    </recommendedName>
</protein>
<evidence type="ECO:0000313" key="2">
    <source>
        <dbReference type="EMBL" id="GAD56198.1"/>
    </source>
</evidence>
<accession>U3AN73</accession>
<dbReference type="Proteomes" id="UP000016566">
    <property type="component" value="Unassembled WGS sequence"/>
</dbReference>
<dbReference type="PANTHER" id="PTHR47017:SF1">
    <property type="entry name" value="ACYL-COA"/>
    <property type="match status" value="1"/>
</dbReference>
<sequence length="474" mass="52110">MTISAPASSATRRAISTAPASRISRRSAPRCAGPSPPRAGGRSAAPCRQRDLRRLPSRPAPRLTPRRGGPTLAPMSQTDTDPAAVVEITAHDNLRDIPAPEWDGCACPEAAEGRPSDPFTTHRFLSALEDSGSVGPGTGWQPHYLAARRDGALIACAPLYAKGHSQGEYVFDHAWADAYERAGGAYYPKLQIAVPFTPVTGRRFLAKPGHEAEGMAALMQGAVQLAANNGLSSLHATFCAQDEAVAGEQMGLMRRTGQQFHWIDEGYGNFDGFLAALSSRKRKTIRKEREGARASGLRIEHLTGDDLKPHHWDAVWAFYQDTGRRKWGSPYLSRAFFEIAQETLRDDMLLILASDGDRPVAGALNLIGRDTLYGRYWGALEHHPFLHFELCYYQAIDWALAHGLPRVEAGAQGEHKLARGYLPVATHSLHWIAEPGFRDAVARYLDAERVAVDEEIEVLTGYGPFRRTRMEDQE</sequence>
<evidence type="ECO:0000313" key="3">
    <source>
        <dbReference type="Proteomes" id="UP000016566"/>
    </source>
</evidence>
<organism evidence="2 3">
    <name type="scientific">Limimaricola cinnabarinus LL-001</name>
    <dbReference type="NCBI Taxonomy" id="1337093"/>
    <lineage>
        <taxon>Bacteria</taxon>
        <taxon>Pseudomonadati</taxon>
        <taxon>Pseudomonadota</taxon>
        <taxon>Alphaproteobacteria</taxon>
        <taxon>Rhodobacterales</taxon>
        <taxon>Paracoccaceae</taxon>
        <taxon>Limimaricola</taxon>
    </lineage>
</organism>
<proteinExistence type="predicted"/>
<dbReference type="Pfam" id="PF04339">
    <property type="entry name" value="FemAB_like"/>
    <property type="match status" value="1"/>
</dbReference>
<dbReference type="Gene3D" id="3.40.630.30">
    <property type="match status" value="1"/>
</dbReference>
<evidence type="ECO:0008006" key="4">
    <source>
        <dbReference type="Google" id="ProtNLM"/>
    </source>
</evidence>
<keyword evidence="3" id="KW-1185">Reference proteome</keyword>
<feature type="compositionally biased region" description="Low complexity" evidence="1">
    <location>
        <begin position="1"/>
        <end position="22"/>
    </location>
</feature>
<feature type="region of interest" description="Disordered" evidence="1">
    <location>
        <begin position="1"/>
        <end position="79"/>
    </location>
</feature>
<reference evidence="2" key="1">
    <citation type="journal article" date="2013" name="Genome Announc.">
        <title>Draft Genome Sequence of Loktanella cinnabarina LL-001T, Isolated from Deep-Sea Floor Sediment.</title>
        <authorList>
            <person name="Nishi S."/>
            <person name="Tsubouchi T."/>
            <person name="Takaki Y."/>
            <person name="Koyanagi R."/>
            <person name="Satoh N."/>
            <person name="Maruyama T."/>
            <person name="Hatada Y."/>
        </authorList>
    </citation>
    <scope>NUCLEOTIDE SEQUENCE [LARGE SCALE GENOMIC DNA]</scope>
    <source>
        <strain evidence="2">LL-001</strain>
    </source>
</reference>
<name>U3AN73_9RHOB</name>
<dbReference type="SUPFAM" id="SSF55729">
    <property type="entry name" value="Acyl-CoA N-acyltransferases (Nat)"/>
    <property type="match status" value="1"/>
</dbReference>
<dbReference type="PANTHER" id="PTHR47017">
    <property type="entry name" value="ACYL-COA"/>
    <property type="match status" value="1"/>
</dbReference>
<dbReference type="InterPro" id="IPR007434">
    <property type="entry name" value="FemAB-like"/>
</dbReference>
<dbReference type="EMBL" id="BATB01000030">
    <property type="protein sequence ID" value="GAD56198.1"/>
    <property type="molecule type" value="Genomic_DNA"/>
</dbReference>
<dbReference type="AlphaFoldDB" id="U3AN73"/>
<evidence type="ECO:0000256" key="1">
    <source>
        <dbReference type="SAM" id="MobiDB-lite"/>
    </source>
</evidence>